<name>T1F825_HELRO</name>
<dbReference type="EnsemblMetazoa" id="HelroT174387">
    <property type="protein sequence ID" value="HelroP174387"/>
    <property type="gene ID" value="HelroG174387"/>
</dbReference>
<reference evidence="3" key="1">
    <citation type="submission" date="2012-12" db="EMBL/GenBank/DDBJ databases">
        <authorList>
            <person name="Hellsten U."/>
            <person name="Grimwood J."/>
            <person name="Chapman J.A."/>
            <person name="Shapiro H."/>
            <person name="Aerts A."/>
            <person name="Otillar R.P."/>
            <person name="Terry A.Y."/>
            <person name="Boore J.L."/>
            <person name="Simakov O."/>
            <person name="Marletaz F."/>
            <person name="Cho S.-J."/>
            <person name="Edsinger-Gonzales E."/>
            <person name="Havlak P."/>
            <person name="Kuo D.-H."/>
            <person name="Larsson T."/>
            <person name="Lv J."/>
            <person name="Arendt D."/>
            <person name="Savage R."/>
            <person name="Osoegawa K."/>
            <person name="de Jong P."/>
            <person name="Lindberg D.R."/>
            <person name="Seaver E.C."/>
            <person name="Weisblat D.A."/>
            <person name="Putnam N.H."/>
            <person name="Grigoriev I.V."/>
            <person name="Rokhsar D.S."/>
        </authorList>
    </citation>
    <scope>NUCLEOTIDE SEQUENCE</scope>
</reference>
<dbReference type="EMBL" id="AMQM01004903">
    <property type="status" value="NOT_ANNOTATED_CDS"/>
    <property type="molecule type" value="Genomic_DNA"/>
</dbReference>
<dbReference type="Proteomes" id="UP000015101">
    <property type="component" value="Unassembled WGS sequence"/>
</dbReference>
<proteinExistence type="predicted"/>
<organism evidence="2 3">
    <name type="scientific">Helobdella robusta</name>
    <name type="common">Californian leech</name>
    <dbReference type="NCBI Taxonomy" id="6412"/>
    <lineage>
        <taxon>Eukaryota</taxon>
        <taxon>Metazoa</taxon>
        <taxon>Spiralia</taxon>
        <taxon>Lophotrochozoa</taxon>
        <taxon>Annelida</taxon>
        <taxon>Clitellata</taxon>
        <taxon>Hirudinea</taxon>
        <taxon>Rhynchobdellida</taxon>
        <taxon>Glossiphoniidae</taxon>
        <taxon>Helobdella</taxon>
    </lineage>
</organism>
<evidence type="ECO:0000313" key="2">
    <source>
        <dbReference type="EnsemblMetazoa" id="HelroP174387"/>
    </source>
</evidence>
<evidence type="ECO:0000313" key="3">
    <source>
        <dbReference type="Proteomes" id="UP000015101"/>
    </source>
</evidence>
<dbReference type="CTD" id="20204974"/>
<sequence>MDGNDEEMLSTFMSDGSDARACHHVPHFNLSFMTATQQPVCICCHCQATDGGPGVAQFRRFDPCGRGGVIDINKHQPDIRKYKPDINKHKADINKYEPDINKHELDINKRYPGILEPNGAVLQSNSKKPAHDVTSQTRDLTLKQPIMYQLSCIKLTDLKYKLNG</sequence>
<accession>T1F825</accession>
<dbReference type="KEGG" id="hro:HELRODRAFT_174387"/>
<dbReference type="EMBL" id="KB096716">
    <property type="protein sequence ID" value="ESO02920.1"/>
    <property type="molecule type" value="Genomic_DNA"/>
</dbReference>
<reference evidence="2" key="3">
    <citation type="submission" date="2015-06" db="UniProtKB">
        <authorList>
            <consortium name="EnsemblMetazoa"/>
        </authorList>
    </citation>
    <scope>IDENTIFICATION</scope>
</reference>
<evidence type="ECO:0000313" key="1">
    <source>
        <dbReference type="EMBL" id="ESO02920.1"/>
    </source>
</evidence>
<keyword evidence="3" id="KW-1185">Reference proteome</keyword>
<dbReference type="InParanoid" id="T1F825"/>
<dbReference type="RefSeq" id="XP_009019134.1">
    <property type="nucleotide sequence ID" value="XM_009020886.1"/>
</dbReference>
<dbReference type="AlphaFoldDB" id="T1F825"/>
<gene>
    <name evidence="2" type="primary">20204974</name>
    <name evidence="1" type="ORF">HELRODRAFT_174387</name>
</gene>
<protein>
    <submittedName>
        <fullName evidence="1 2">Uncharacterized protein</fullName>
    </submittedName>
</protein>
<dbReference type="GeneID" id="20204974"/>
<reference evidence="1 3" key="2">
    <citation type="journal article" date="2013" name="Nature">
        <title>Insights into bilaterian evolution from three spiralian genomes.</title>
        <authorList>
            <person name="Simakov O."/>
            <person name="Marletaz F."/>
            <person name="Cho S.J."/>
            <person name="Edsinger-Gonzales E."/>
            <person name="Havlak P."/>
            <person name="Hellsten U."/>
            <person name="Kuo D.H."/>
            <person name="Larsson T."/>
            <person name="Lv J."/>
            <person name="Arendt D."/>
            <person name="Savage R."/>
            <person name="Osoegawa K."/>
            <person name="de Jong P."/>
            <person name="Grimwood J."/>
            <person name="Chapman J.A."/>
            <person name="Shapiro H."/>
            <person name="Aerts A."/>
            <person name="Otillar R.P."/>
            <person name="Terry A.Y."/>
            <person name="Boore J.L."/>
            <person name="Grigoriev I.V."/>
            <person name="Lindberg D.R."/>
            <person name="Seaver E.C."/>
            <person name="Weisblat D.A."/>
            <person name="Putnam N.H."/>
            <person name="Rokhsar D.S."/>
        </authorList>
    </citation>
    <scope>NUCLEOTIDE SEQUENCE</scope>
</reference>
<dbReference type="HOGENOM" id="CLU_1620833_0_0_1"/>